<dbReference type="Pfam" id="PF03372">
    <property type="entry name" value="Exo_endo_phos"/>
    <property type="match status" value="1"/>
</dbReference>
<comment type="caution">
    <text evidence="4">The sequence shown here is derived from an EMBL/GenBank/DDBJ whole genome shotgun (WGS) entry which is preliminary data.</text>
</comment>
<dbReference type="PANTHER" id="PTHR12121">
    <property type="entry name" value="CARBON CATABOLITE REPRESSOR PROTEIN 4"/>
    <property type="match status" value="1"/>
</dbReference>
<evidence type="ECO:0000313" key="4">
    <source>
        <dbReference type="EMBL" id="KAK9711103.1"/>
    </source>
</evidence>
<keyword evidence="4" id="KW-0269">Exonuclease</keyword>
<accession>A0ABR2VZ76</accession>
<dbReference type="InterPro" id="IPR005135">
    <property type="entry name" value="Endo/exonuclease/phosphatase"/>
</dbReference>
<protein>
    <submittedName>
        <fullName evidence="4">RNA exonuclease ngl2</fullName>
    </submittedName>
</protein>
<gene>
    <name evidence="4" type="primary">NGL2</name>
    <name evidence="4" type="ORF">K7432_008038</name>
</gene>
<sequence>MVRTWTPTLSQTFSKEGLKFTILTYNVLAQCLIKRTLFPYATKKALRWGHRKTNILNEILSLSPDIVCLQELDKYEEFFGPELKNAGYDGRYHQKEGNSEKDGCAILWKKDKFSHVNHYKILYDRDEITSGDESYSQINTQAQGSVENAEQQAANDIPVVRPETLLRTRNIGLVVALKANSEEKGEYGLTITSSHLYWRPYADSIRMRQALHLKKVVHKFNAQYNFPVLLCGDFNFQPNSAPYLTVTGQPLSSELKLRLDPYRFEKWEPSETPSNEELAKLKLETRLKEVYVGEDQPKGELLMEQTIKYPSWESIYSLFTEHHPQPVNKEPGYTNFTSFFQATLDYIFRLKDDAFERVVPHRVLAIPPPEDLTHETALPSETISSDHICIMAECSLFPSA</sequence>
<evidence type="ECO:0000256" key="2">
    <source>
        <dbReference type="ARBA" id="ARBA00022801"/>
    </source>
</evidence>
<keyword evidence="2" id="KW-0378">Hydrolase</keyword>
<dbReference type="PANTHER" id="PTHR12121:SF45">
    <property type="entry name" value="NOCTURNIN"/>
    <property type="match status" value="1"/>
</dbReference>
<dbReference type="GO" id="GO:0004527">
    <property type="term" value="F:exonuclease activity"/>
    <property type="evidence" value="ECO:0007669"/>
    <property type="project" value="UniProtKB-KW"/>
</dbReference>
<keyword evidence="5" id="KW-1185">Reference proteome</keyword>
<name>A0ABR2VZ76_9FUNG</name>
<dbReference type="InterPro" id="IPR050410">
    <property type="entry name" value="CCR4/nocturin_mRNA_transcr"/>
</dbReference>
<organism evidence="4 5">
    <name type="scientific">Basidiobolus ranarum</name>
    <dbReference type="NCBI Taxonomy" id="34480"/>
    <lineage>
        <taxon>Eukaryota</taxon>
        <taxon>Fungi</taxon>
        <taxon>Fungi incertae sedis</taxon>
        <taxon>Zoopagomycota</taxon>
        <taxon>Entomophthoromycotina</taxon>
        <taxon>Basidiobolomycetes</taxon>
        <taxon>Basidiobolales</taxon>
        <taxon>Basidiobolaceae</taxon>
        <taxon>Basidiobolus</taxon>
    </lineage>
</organism>
<dbReference type="InterPro" id="IPR036691">
    <property type="entry name" value="Endo/exonu/phosph_ase_sf"/>
</dbReference>
<evidence type="ECO:0000256" key="1">
    <source>
        <dbReference type="ARBA" id="ARBA00010774"/>
    </source>
</evidence>
<comment type="similarity">
    <text evidence="1">Belongs to the CCR4/nocturin family.</text>
</comment>
<dbReference type="EMBL" id="JASJQH010007303">
    <property type="protein sequence ID" value="KAK9711103.1"/>
    <property type="molecule type" value="Genomic_DNA"/>
</dbReference>
<dbReference type="Gene3D" id="3.60.10.10">
    <property type="entry name" value="Endonuclease/exonuclease/phosphatase"/>
    <property type="match status" value="1"/>
</dbReference>
<dbReference type="Proteomes" id="UP001479436">
    <property type="component" value="Unassembled WGS sequence"/>
</dbReference>
<feature type="domain" description="Endonuclease/exonuclease/phosphatase" evidence="3">
    <location>
        <begin position="23"/>
        <end position="349"/>
    </location>
</feature>
<dbReference type="SUPFAM" id="SSF56219">
    <property type="entry name" value="DNase I-like"/>
    <property type="match status" value="1"/>
</dbReference>
<reference evidence="4 5" key="1">
    <citation type="submission" date="2023-04" db="EMBL/GenBank/DDBJ databases">
        <title>Genome of Basidiobolus ranarum AG-B5.</title>
        <authorList>
            <person name="Stajich J.E."/>
            <person name="Carter-House D."/>
            <person name="Gryganskyi A."/>
        </authorList>
    </citation>
    <scope>NUCLEOTIDE SEQUENCE [LARGE SCALE GENOMIC DNA]</scope>
    <source>
        <strain evidence="4 5">AG-B5</strain>
    </source>
</reference>
<evidence type="ECO:0000313" key="5">
    <source>
        <dbReference type="Proteomes" id="UP001479436"/>
    </source>
</evidence>
<evidence type="ECO:0000259" key="3">
    <source>
        <dbReference type="Pfam" id="PF03372"/>
    </source>
</evidence>
<proteinExistence type="inferred from homology"/>
<keyword evidence="4" id="KW-0540">Nuclease</keyword>